<keyword evidence="2" id="KW-1185">Reference proteome</keyword>
<reference evidence="1 2" key="1">
    <citation type="submission" date="2015-07" db="EMBL/GenBank/DDBJ databases">
        <title>The genome of Pseudoloma neurophilia, a relevant intracellular parasite of the zebrafish.</title>
        <authorList>
            <person name="Ndikumana S."/>
            <person name="Pelin A."/>
            <person name="Sanders J."/>
            <person name="Corradi N."/>
        </authorList>
    </citation>
    <scope>NUCLEOTIDE SEQUENCE [LARGE SCALE GENOMIC DNA]</scope>
    <source>
        <strain evidence="1 2">MK1</strain>
    </source>
</reference>
<dbReference type="AlphaFoldDB" id="A0A0R0M1K4"/>
<proteinExistence type="predicted"/>
<organism evidence="1 2">
    <name type="scientific">Pseudoloma neurophilia</name>
    <dbReference type="NCBI Taxonomy" id="146866"/>
    <lineage>
        <taxon>Eukaryota</taxon>
        <taxon>Fungi</taxon>
        <taxon>Fungi incertae sedis</taxon>
        <taxon>Microsporidia</taxon>
        <taxon>Pseudoloma</taxon>
    </lineage>
</organism>
<feature type="non-terminal residue" evidence="1">
    <location>
        <position position="1"/>
    </location>
</feature>
<evidence type="ECO:0000313" key="2">
    <source>
        <dbReference type="Proteomes" id="UP000051530"/>
    </source>
</evidence>
<sequence length="51" mass="5544">IVSLNNVKRKVVSVKDCSSTAIFLPLSDIALKRSFSLSIEGQLLQSFCISS</sequence>
<evidence type="ECO:0000313" key="1">
    <source>
        <dbReference type="EMBL" id="KRH93268.1"/>
    </source>
</evidence>
<comment type="caution">
    <text evidence="1">The sequence shown here is derived from an EMBL/GenBank/DDBJ whole genome shotgun (WGS) entry which is preliminary data.</text>
</comment>
<dbReference type="VEuPathDB" id="MicrosporidiaDB:M153_11990002"/>
<protein>
    <submittedName>
        <fullName evidence="1">Uncharacterized protein</fullName>
    </submittedName>
</protein>
<accession>A0A0R0M1K4</accession>
<name>A0A0R0M1K4_9MICR</name>
<dbReference type="Proteomes" id="UP000051530">
    <property type="component" value="Unassembled WGS sequence"/>
</dbReference>
<gene>
    <name evidence="1" type="ORF">M153_11990002</name>
</gene>
<dbReference type="EMBL" id="LGUB01000408">
    <property type="protein sequence ID" value="KRH93268.1"/>
    <property type="molecule type" value="Genomic_DNA"/>
</dbReference>